<feature type="compositionally biased region" description="Polar residues" evidence="1">
    <location>
        <begin position="93"/>
        <end position="113"/>
    </location>
</feature>
<evidence type="ECO:0000256" key="1">
    <source>
        <dbReference type="SAM" id="MobiDB-lite"/>
    </source>
</evidence>
<sequence>MSASLTSSTSSAPTTGPNTRRKEKKKPTCKPSVDEIIPFSYNFNDDFKIRPCRSKRNRVVGELGSLIGESRRDSLAKPSWEEITVGVWRYPNGQESPSSSGKRGKTLKTQASPQEGLKGSLHTWTLLKKTQFESNCEPQKRNPKRSKETRLPLKVPVGEWSSSSDSLAVHRLRFLVEYTNFYALSDTFPNLI</sequence>
<dbReference type="Proteomes" id="UP000823775">
    <property type="component" value="Unassembled WGS sequence"/>
</dbReference>
<protein>
    <submittedName>
        <fullName evidence="2">Uncharacterized protein</fullName>
    </submittedName>
</protein>
<proteinExistence type="predicted"/>
<feature type="region of interest" description="Disordered" evidence="1">
    <location>
        <begin position="90"/>
        <end position="115"/>
    </location>
</feature>
<comment type="caution">
    <text evidence="2">The sequence shown here is derived from an EMBL/GenBank/DDBJ whole genome shotgun (WGS) entry which is preliminary data.</text>
</comment>
<accession>A0ABS8VPS7</accession>
<feature type="compositionally biased region" description="Basic residues" evidence="1">
    <location>
        <begin position="19"/>
        <end position="28"/>
    </location>
</feature>
<gene>
    <name evidence="2" type="ORF">HAX54_039529</name>
</gene>
<feature type="compositionally biased region" description="Low complexity" evidence="1">
    <location>
        <begin position="1"/>
        <end position="15"/>
    </location>
</feature>
<evidence type="ECO:0000313" key="2">
    <source>
        <dbReference type="EMBL" id="MCE0481641.1"/>
    </source>
</evidence>
<organism evidence="2 3">
    <name type="scientific">Datura stramonium</name>
    <name type="common">Jimsonweed</name>
    <name type="synonym">Common thornapple</name>
    <dbReference type="NCBI Taxonomy" id="4076"/>
    <lineage>
        <taxon>Eukaryota</taxon>
        <taxon>Viridiplantae</taxon>
        <taxon>Streptophyta</taxon>
        <taxon>Embryophyta</taxon>
        <taxon>Tracheophyta</taxon>
        <taxon>Spermatophyta</taxon>
        <taxon>Magnoliopsida</taxon>
        <taxon>eudicotyledons</taxon>
        <taxon>Gunneridae</taxon>
        <taxon>Pentapetalae</taxon>
        <taxon>asterids</taxon>
        <taxon>lamiids</taxon>
        <taxon>Solanales</taxon>
        <taxon>Solanaceae</taxon>
        <taxon>Solanoideae</taxon>
        <taxon>Datureae</taxon>
        <taxon>Datura</taxon>
    </lineage>
</organism>
<dbReference type="EMBL" id="JACEIK010005492">
    <property type="protein sequence ID" value="MCE0481641.1"/>
    <property type="molecule type" value="Genomic_DNA"/>
</dbReference>
<evidence type="ECO:0000313" key="3">
    <source>
        <dbReference type="Proteomes" id="UP000823775"/>
    </source>
</evidence>
<name>A0ABS8VPS7_DATST</name>
<reference evidence="2 3" key="1">
    <citation type="journal article" date="2021" name="BMC Genomics">
        <title>Datura genome reveals duplications of psychoactive alkaloid biosynthetic genes and high mutation rate following tissue culture.</title>
        <authorList>
            <person name="Rajewski A."/>
            <person name="Carter-House D."/>
            <person name="Stajich J."/>
            <person name="Litt A."/>
        </authorList>
    </citation>
    <scope>NUCLEOTIDE SEQUENCE [LARGE SCALE GENOMIC DNA]</scope>
    <source>
        <strain evidence="2">AR-01</strain>
    </source>
</reference>
<feature type="region of interest" description="Disordered" evidence="1">
    <location>
        <begin position="1"/>
        <end position="31"/>
    </location>
</feature>
<keyword evidence="3" id="KW-1185">Reference proteome</keyword>